<evidence type="ECO:0000256" key="1">
    <source>
        <dbReference type="SAM" id="Phobius"/>
    </source>
</evidence>
<feature type="transmembrane region" description="Helical" evidence="1">
    <location>
        <begin position="132"/>
        <end position="151"/>
    </location>
</feature>
<keyword evidence="3" id="KW-1185">Reference proteome</keyword>
<gene>
    <name evidence="2" type="ordered locus">Hden_2272</name>
</gene>
<keyword evidence="1" id="KW-0812">Transmembrane</keyword>
<dbReference type="HOGENOM" id="CLU_1685241_0_0_5"/>
<feature type="transmembrane region" description="Helical" evidence="1">
    <location>
        <begin position="12"/>
        <end position="34"/>
    </location>
</feature>
<dbReference type="RefSeq" id="WP_013216229.1">
    <property type="nucleotide sequence ID" value="NC_014313.1"/>
</dbReference>
<reference evidence="3" key="1">
    <citation type="journal article" date="2011" name="J. Bacteriol.">
        <title>Genome sequences of eight morphologically diverse alphaproteobacteria.</title>
        <authorList>
            <consortium name="US DOE Joint Genome Institute"/>
            <person name="Brown P.J."/>
            <person name="Kysela D.T."/>
            <person name="Buechlein A."/>
            <person name="Hemmerich C."/>
            <person name="Brun Y.V."/>
        </authorList>
    </citation>
    <scope>NUCLEOTIDE SEQUENCE [LARGE SCALE GENOMIC DNA]</scope>
    <source>
        <strain evidence="3">ATCC 51888 / DSM 1869 / NCIB 11706 / TK 0415</strain>
    </source>
</reference>
<dbReference type="AlphaFoldDB" id="D8JR85"/>
<accession>D8JR85</accession>
<keyword evidence="1" id="KW-1133">Transmembrane helix</keyword>
<evidence type="ECO:0000313" key="3">
    <source>
        <dbReference type="Proteomes" id="UP000002033"/>
    </source>
</evidence>
<evidence type="ECO:0008006" key="4">
    <source>
        <dbReference type="Google" id="ProtNLM"/>
    </source>
</evidence>
<feature type="transmembrane region" description="Helical" evidence="1">
    <location>
        <begin position="87"/>
        <end position="111"/>
    </location>
</feature>
<sequence length="155" mass="17619">MNDVILARALHVLAVVVWIGGVAMATSIIMPAVRRGDLGPDRVKAFSAIESRFKWVARAMVVIVGLTGLYMAERLEIWDRFMSAGFWWMQAMVVVWLLFAFVLFIASPFILHGRFRRWATERPEFAFSWLERAHWVLLVLALITVFGAVAGSHGW</sequence>
<dbReference type="EMBL" id="CP002083">
    <property type="protein sequence ID" value="ADJ24070.1"/>
    <property type="molecule type" value="Genomic_DNA"/>
</dbReference>
<dbReference type="OrthoDB" id="7356530at2"/>
<dbReference type="Proteomes" id="UP000002033">
    <property type="component" value="Chromosome"/>
</dbReference>
<proteinExistence type="predicted"/>
<evidence type="ECO:0000313" key="2">
    <source>
        <dbReference type="EMBL" id="ADJ24070.1"/>
    </source>
</evidence>
<name>D8JR85_HYPDA</name>
<dbReference type="eggNOG" id="ENOG50317EK">
    <property type="taxonomic scope" value="Bacteria"/>
</dbReference>
<protein>
    <recommendedName>
        <fullName evidence="4">Copper resistance protein D domain-containing protein</fullName>
    </recommendedName>
</protein>
<dbReference type="STRING" id="582899.Hden_2272"/>
<dbReference type="KEGG" id="hdn:Hden_2272"/>
<feature type="transmembrane region" description="Helical" evidence="1">
    <location>
        <begin position="55"/>
        <end position="72"/>
    </location>
</feature>
<organism evidence="2 3">
    <name type="scientific">Hyphomicrobium denitrificans (strain ATCC 51888 / DSM 1869 / NCIMB 11706 / TK 0415)</name>
    <dbReference type="NCBI Taxonomy" id="582899"/>
    <lineage>
        <taxon>Bacteria</taxon>
        <taxon>Pseudomonadati</taxon>
        <taxon>Pseudomonadota</taxon>
        <taxon>Alphaproteobacteria</taxon>
        <taxon>Hyphomicrobiales</taxon>
        <taxon>Hyphomicrobiaceae</taxon>
        <taxon>Hyphomicrobium</taxon>
    </lineage>
</organism>
<keyword evidence="1" id="KW-0472">Membrane</keyword>